<reference evidence="1" key="1">
    <citation type="submission" date="2023-10" db="EMBL/GenBank/DDBJ databases">
        <authorList>
            <person name="Rodriguez Cubillos JULIANA M."/>
            <person name="De Vega J."/>
        </authorList>
    </citation>
    <scope>NUCLEOTIDE SEQUENCE</scope>
</reference>
<accession>A0ACB0MCR3</accession>
<proteinExistence type="predicted"/>
<dbReference type="EMBL" id="CASHSV030000823">
    <property type="protein sequence ID" value="CAJ2679318.1"/>
    <property type="molecule type" value="Genomic_DNA"/>
</dbReference>
<keyword evidence="2" id="KW-1185">Reference proteome</keyword>
<sequence>MELIRTPKCHPQESMKPNTHLTDQTCIQENGENKKEKKSMTAATNEKVSNYMPDEISYSILSKLPLKSLKRFECVQKSWSILFENHHFMNMFRDNLLSYSDPASLILRVFKNRKQLFYSFSGERFENNKVKLDWSNPCENYIFGSRSINGTFCLHGSVHYSEIVLWTPATQTRKLLPDSVAESFKMFIPDEADVSFLYHVQGFGYDRLINDYKVIRYVGIYVDSYPGDEDWLEDLDSDHLWEIYSLRSNSWRKLHVDMPYTLQCYGDTQIYMDGVCHWLCEHYNFEPCLVSFYLSNEEFFVTPIPSDVDDCFDVKVSWINLAVLNESIALISYHTETTTFHISILSEFGMKESWTKLFIAGPLPCVERPIIVGTKGEIFFIRKDEELVWLDLSTQMIRELGYKREPYTMLWIIIYKDGILSIEG</sequence>
<name>A0ACB0MCR3_TRIPR</name>
<protein>
    <submittedName>
        <fullName evidence="1">Uncharacterized protein</fullName>
    </submittedName>
</protein>
<dbReference type="Proteomes" id="UP001177021">
    <property type="component" value="Unassembled WGS sequence"/>
</dbReference>
<evidence type="ECO:0000313" key="2">
    <source>
        <dbReference type="Proteomes" id="UP001177021"/>
    </source>
</evidence>
<gene>
    <name evidence="1" type="ORF">MILVUS5_LOCUS41438</name>
</gene>
<comment type="caution">
    <text evidence="1">The sequence shown here is derived from an EMBL/GenBank/DDBJ whole genome shotgun (WGS) entry which is preliminary data.</text>
</comment>
<organism evidence="1 2">
    <name type="scientific">Trifolium pratense</name>
    <name type="common">Red clover</name>
    <dbReference type="NCBI Taxonomy" id="57577"/>
    <lineage>
        <taxon>Eukaryota</taxon>
        <taxon>Viridiplantae</taxon>
        <taxon>Streptophyta</taxon>
        <taxon>Embryophyta</taxon>
        <taxon>Tracheophyta</taxon>
        <taxon>Spermatophyta</taxon>
        <taxon>Magnoliopsida</taxon>
        <taxon>eudicotyledons</taxon>
        <taxon>Gunneridae</taxon>
        <taxon>Pentapetalae</taxon>
        <taxon>rosids</taxon>
        <taxon>fabids</taxon>
        <taxon>Fabales</taxon>
        <taxon>Fabaceae</taxon>
        <taxon>Papilionoideae</taxon>
        <taxon>50 kb inversion clade</taxon>
        <taxon>NPAAA clade</taxon>
        <taxon>Hologalegina</taxon>
        <taxon>IRL clade</taxon>
        <taxon>Trifolieae</taxon>
        <taxon>Trifolium</taxon>
    </lineage>
</organism>
<evidence type="ECO:0000313" key="1">
    <source>
        <dbReference type="EMBL" id="CAJ2679318.1"/>
    </source>
</evidence>